<dbReference type="InterPro" id="IPR029068">
    <property type="entry name" value="Glyas_Bleomycin-R_OHBP_Dase"/>
</dbReference>
<reference evidence="2 3" key="1">
    <citation type="journal article" date="2019" name="Environ. Microbiol.">
        <title>Species interactions and distinct microbial communities in high Arctic permafrost affected cryosols are associated with the CH4 and CO2 gas fluxes.</title>
        <authorList>
            <person name="Altshuler I."/>
            <person name="Hamel J."/>
            <person name="Turney S."/>
            <person name="Magnuson E."/>
            <person name="Levesque R."/>
            <person name="Greer C."/>
            <person name="Whyte L.G."/>
        </authorList>
    </citation>
    <scope>NUCLEOTIDE SEQUENCE [LARGE SCALE GENOMIC DNA]</scope>
    <source>
        <strain evidence="2 3">S06.C</strain>
    </source>
</reference>
<dbReference type="OrthoDB" id="9800438at2"/>
<name>A0A502DFF8_9BURK</name>
<dbReference type="EMBL" id="RCZI01000006">
    <property type="protein sequence ID" value="TPG23903.1"/>
    <property type="molecule type" value="Genomic_DNA"/>
</dbReference>
<evidence type="ECO:0000313" key="3">
    <source>
        <dbReference type="Proteomes" id="UP000319212"/>
    </source>
</evidence>
<feature type="domain" description="VOC" evidence="1">
    <location>
        <begin position="1"/>
        <end position="125"/>
    </location>
</feature>
<sequence length="129" mass="14049">MIDHTGLQVSDLSRSKCFYEPVLATLGHVPRRDLGDAIGYGKALPGPFDDPAGEFWLIEGTPLEPRIHIAFRARSRESVDAFYRAALAAGGTDNGAPGLRLVYHPNYYACFVRDPDGYNVEAVCHAAQG</sequence>
<comment type="caution">
    <text evidence="2">The sequence shown here is derived from an EMBL/GenBank/DDBJ whole genome shotgun (WGS) entry which is preliminary data.</text>
</comment>
<dbReference type="Pfam" id="PF00903">
    <property type="entry name" value="Glyoxalase"/>
    <property type="match status" value="1"/>
</dbReference>
<dbReference type="InterPro" id="IPR037523">
    <property type="entry name" value="VOC_core"/>
</dbReference>
<dbReference type="CDD" id="cd07262">
    <property type="entry name" value="VOC_like"/>
    <property type="match status" value="1"/>
</dbReference>
<proteinExistence type="predicted"/>
<accession>A0A502DFF8</accession>
<organism evidence="2 3">
    <name type="scientific">Variovorax guangxiensis</name>
    <dbReference type="NCBI Taxonomy" id="1775474"/>
    <lineage>
        <taxon>Bacteria</taxon>
        <taxon>Pseudomonadati</taxon>
        <taxon>Pseudomonadota</taxon>
        <taxon>Betaproteobacteria</taxon>
        <taxon>Burkholderiales</taxon>
        <taxon>Comamonadaceae</taxon>
        <taxon>Variovorax</taxon>
    </lineage>
</organism>
<dbReference type="PANTHER" id="PTHR35006">
    <property type="entry name" value="GLYOXALASE FAMILY PROTEIN (AFU_ORTHOLOGUE AFUA_5G14830)"/>
    <property type="match status" value="1"/>
</dbReference>
<dbReference type="Proteomes" id="UP000319212">
    <property type="component" value="Unassembled WGS sequence"/>
</dbReference>
<dbReference type="SUPFAM" id="SSF54593">
    <property type="entry name" value="Glyoxalase/Bleomycin resistance protein/Dihydroxybiphenyl dioxygenase"/>
    <property type="match status" value="1"/>
</dbReference>
<evidence type="ECO:0000259" key="1">
    <source>
        <dbReference type="PROSITE" id="PS51819"/>
    </source>
</evidence>
<dbReference type="PROSITE" id="PS51819">
    <property type="entry name" value="VOC"/>
    <property type="match status" value="1"/>
</dbReference>
<gene>
    <name evidence="2" type="ORF">EAH82_18790</name>
</gene>
<dbReference type="AlphaFoldDB" id="A0A502DFF8"/>
<dbReference type="InterPro" id="IPR004360">
    <property type="entry name" value="Glyas_Fos-R_dOase_dom"/>
</dbReference>
<dbReference type="Gene3D" id="3.10.180.10">
    <property type="entry name" value="2,3-Dihydroxybiphenyl 1,2-Dioxygenase, domain 1"/>
    <property type="match status" value="1"/>
</dbReference>
<evidence type="ECO:0000313" key="2">
    <source>
        <dbReference type="EMBL" id="TPG23903.1"/>
    </source>
</evidence>
<dbReference type="PANTHER" id="PTHR35006:SF2">
    <property type="entry name" value="GLYOXALASE FAMILY PROTEIN (AFU_ORTHOLOGUE AFUA_5G14830)"/>
    <property type="match status" value="1"/>
</dbReference>
<dbReference type="RefSeq" id="WP_140844636.1">
    <property type="nucleotide sequence ID" value="NZ_RCZI01000006.1"/>
</dbReference>
<protein>
    <submittedName>
        <fullName evidence="2">VOC family protein</fullName>
    </submittedName>
</protein>